<evidence type="ECO:0000313" key="1">
    <source>
        <dbReference type="EMBL" id="KXF77895.1"/>
    </source>
</evidence>
<keyword evidence="2" id="KW-1185">Reference proteome</keyword>
<evidence type="ECO:0000313" key="2">
    <source>
        <dbReference type="Proteomes" id="UP000070107"/>
    </source>
</evidence>
<dbReference type="STRING" id="1494590.ATN84_25115"/>
<sequence>MFSKCGDGLNGAWKVLFAIVIASVVLTGCVSRDPRLLDALKGVRVTEVQVEATPDVGTGWPMMNGVTPQQQVAMIVQAVQRVASRDLKGYPGGPNPARLVITLQQADLASMPGRIIAGNDSWIVGTVRLEDARTGRLIAQNPRIQGSDKGIHGDGLGVIVAVAINAAISKSQEALVEKLAISFTRNVKTWLTPK</sequence>
<evidence type="ECO:0008006" key="3">
    <source>
        <dbReference type="Google" id="ProtNLM"/>
    </source>
</evidence>
<proteinExistence type="predicted"/>
<comment type="caution">
    <text evidence="1">The sequence shown here is derived from an EMBL/GenBank/DDBJ whole genome shotgun (WGS) entry which is preliminary data.</text>
</comment>
<dbReference type="Proteomes" id="UP000070107">
    <property type="component" value="Unassembled WGS sequence"/>
</dbReference>
<dbReference type="EMBL" id="LNTU01000008">
    <property type="protein sequence ID" value="KXF77895.1"/>
    <property type="molecule type" value="Genomic_DNA"/>
</dbReference>
<dbReference type="RefSeq" id="WP_068881329.1">
    <property type="nucleotide sequence ID" value="NZ_LNTU01000008.1"/>
</dbReference>
<dbReference type="OrthoDB" id="8114254at2"/>
<gene>
    <name evidence="1" type="ORF">ATN84_25115</name>
</gene>
<organism evidence="1 2">
    <name type="scientific">Paramesorhizobium deserti</name>
    <dbReference type="NCBI Taxonomy" id="1494590"/>
    <lineage>
        <taxon>Bacteria</taxon>
        <taxon>Pseudomonadati</taxon>
        <taxon>Pseudomonadota</taxon>
        <taxon>Alphaproteobacteria</taxon>
        <taxon>Hyphomicrobiales</taxon>
        <taxon>Phyllobacteriaceae</taxon>
        <taxon>Paramesorhizobium</taxon>
    </lineage>
</organism>
<dbReference type="PROSITE" id="PS51257">
    <property type="entry name" value="PROKAR_LIPOPROTEIN"/>
    <property type="match status" value="1"/>
</dbReference>
<protein>
    <recommendedName>
        <fullName evidence="3">Lipoprotein</fullName>
    </recommendedName>
</protein>
<accession>A0A135HXI0</accession>
<dbReference type="AlphaFoldDB" id="A0A135HXI0"/>
<reference evidence="1 2" key="1">
    <citation type="submission" date="2015-11" db="EMBL/GenBank/DDBJ databases">
        <title>Draft genome sequence of Paramesorhizobium deserti A-3-E, a strain highly resistant to diverse beta-lactam antibiotics.</title>
        <authorList>
            <person name="Lv R."/>
            <person name="Yang X."/>
            <person name="Fang N."/>
            <person name="Guo J."/>
            <person name="Luo X."/>
            <person name="Peng F."/>
            <person name="Yang R."/>
            <person name="Cui Y."/>
            <person name="Fang C."/>
            <person name="Song Y."/>
        </authorList>
    </citation>
    <scope>NUCLEOTIDE SEQUENCE [LARGE SCALE GENOMIC DNA]</scope>
    <source>
        <strain evidence="1 2">A-3-E</strain>
    </source>
</reference>
<name>A0A135HXI0_9HYPH</name>